<dbReference type="AlphaFoldDB" id="A0AAV1PS64"/>
<organism evidence="1 2">
    <name type="scientific">Scomber scombrus</name>
    <name type="common">Atlantic mackerel</name>
    <name type="synonym">Scomber vernalis</name>
    <dbReference type="NCBI Taxonomy" id="13677"/>
    <lineage>
        <taxon>Eukaryota</taxon>
        <taxon>Metazoa</taxon>
        <taxon>Chordata</taxon>
        <taxon>Craniata</taxon>
        <taxon>Vertebrata</taxon>
        <taxon>Euteleostomi</taxon>
        <taxon>Actinopterygii</taxon>
        <taxon>Neopterygii</taxon>
        <taxon>Teleostei</taxon>
        <taxon>Neoteleostei</taxon>
        <taxon>Acanthomorphata</taxon>
        <taxon>Pelagiaria</taxon>
        <taxon>Scombriformes</taxon>
        <taxon>Scombridae</taxon>
        <taxon>Scomber</taxon>
    </lineage>
</organism>
<name>A0AAV1PS64_SCOSC</name>
<sequence>MIRWHTVSVLAAHTARPAIWPARERVNVLWEKEIACCLAFPRPYRWRAMAARHGSLGCQEMVIIAGTPQLSVPLSPLCKVLLFVLRNIFFQKDVHV</sequence>
<gene>
    <name evidence="1" type="ORF">FSCOSCO3_A029605</name>
</gene>
<proteinExistence type="predicted"/>
<reference evidence="1 2" key="1">
    <citation type="submission" date="2024-01" db="EMBL/GenBank/DDBJ databases">
        <authorList>
            <person name="Alioto T."/>
            <person name="Alioto T."/>
            <person name="Gomez Garrido J."/>
        </authorList>
    </citation>
    <scope>NUCLEOTIDE SEQUENCE [LARGE SCALE GENOMIC DNA]</scope>
</reference>
<comment type="caution">
    <text evidence="1">The sequence shown here is derived from an EMBL/GenBank/DDBJ whole genome shotgun (WGS) entry which is preliminary data.</text>
</comment>
<protein>
    <recommendedName>
        <fullName evidence="3">Secreted protein</fullName>
    </recommendedName>
</protein>
<evidence type="ECO:0008006" key="3">
    <source>
        <dbReference type="Google" id="ProtNLM"/>
    </source>
</evidence>
<dbReference type="Proteomes" id="UP001314229">
    <property type="component" value="Unassembled WGS sequence"/>
</dbReference>
<dbReference type="EMBL" id="CAWUFR010000236">
    <property type="protein sequence ID" value="CAK6973709.1"/>
    <property type="molecule type" value="Genomic_DNA"/>
</dbReference>
<evidence type="ECO:0000313" key="1">
    <source>
        <dbReference type="EMBL" id="CAK6973709.1"/>
    </source>
</evidence>
<accession>A0AAV1PS64</accession>
<keyword evidence="2" id="KW-1185">Reference proteome</keyword>
<evidence type="ECO:0000313" key="2">
    <source>
        <dbReference type="Proteomes" id="UP001314229"/>
    </source>
</evidence>